<dbReference type="PANTHER" id="PTHR47234:SF3">
    <property type="entry name" value="SECRETIN_TONB SHORT N-TERMINAL DOMAIN-CONTAINING PROTEIN"/>
    <property type="match status" value="1"/>
</dbReference>
<sequence>MKTSTLRNAISIALLVAAGGASDQAAAQDATRDTAAQGRAPVTEAPAGKHPKKSADTSTTPAATNLQAVTVTGTRIRGGSTPSPVITIGSEQIQQEGFTDLGEVIRSVPQNFSGGQNPGVIGAASGIGNQNFTGGSALNLRGLGPDATLTLLNGRRLAYDGFNQAVDISAIPVDAVERLEIMPDGASAIYGSDAVGGVANVILKPDYDGVALGARYGGATDGGLATREYTATVGTTWASGGLIATIKDADVDPLYTRQRSYTRYLIDPYTIFDGSDTRSGLVSMHQSMGDVAELRLDALRTERDVTRYYGQTGSYYYYSPQTSVTLVSPSIAFSFRDDWSITLGGTYGKDETAYESHLVSVAGSSLVDQSCYCNESRSWEIGAEGPLFPMAGGEARLAVGAGSRRDEFLYVPHLSVSSYGGDERARFAYAELNVPFVSPAVGIRGIHRLEFSVAMRSEDYDSFGRVATPKLGVIYDPTADFTFKTSWGRSFKAPTLLQRYENKDAYLFSASAVGASGSSADATVLMSYGGNADLRAERARTWTTSLAFHPEALPGLDAELTWFDIDYTDRVVVPINYQQALSDPAYADFVERSPTPGQIQALLATYDKAFYNLSGVAYDPSKVVAIVRDQYVNAARQRIKGLDLSGSYRFGLGSGQLAVRGSTSWLDSTQMTSVGQPEQTLAGTVFNPARLKGRVGAVWTSGGFSASGFVNYTGGVTNRFAPVKEKTASFVTLDAAVNYDLGERAGTFSGLTLGLSVQNLLNRAPPLYTAAVATYVPYDATNYSAIGRFVSASISKHWKRRADWAAVLVLVVLGVAVVGPLHAETVSPRRLLEVTDLGNPVISPDGRYVAFRAELASVERNTYDTTWYVQALDGKSLPLRVADGGAPLREYVTGDVLPSPAIWSPDGKWIYYRGRLDGRVSIWRAATDGSGGRAVTSDTADVRDFMLGGDGQTLTYSVGATREEVGNAEESEYDHGVRIDDTVVIAAGLFRSSKLDGRPATQKFLGDWFSTGPLLAKVPDRWKAVDLATMTARDLSESELPVRPLTPADLPRNLPAVPTKIAQNPGDGRIAMLLPGPRSEGLAVSRYVELAMLPDRHAPHLIRCKAEPCLHRYITDIQWRPGSDEILFTVTTYDRTQSVYGWHVVTGAVRPIVLSSGLVSGSRRYWDIPCAPSVDTLVCVAAEADRPPRLEAIDMASGQRRILFEPNKRLKADIAATVPAKLIRWKDAQGREFTGQLFEARGAGTGRPSPLFVSFYNCYGFLRGGLGDEWPLATLAEDGITALCINAIPEYRLDTAARYDQGRAAVESVVKLLSAEGRIDRTRVGMGGLSYGSEVTLWTLAHSNAVTAASVSGISVTPTYYLFNSLRAKMAAGTICVHRTVRRLALAFWVAGLLALGGCATAPPRNSQNICQVFDQYPGWYRDARAAQKRWGTPVNVLMAFVRRESGFREKVRPARPHFLFIPLPRRSSAYGYAQAQDPVWREYLKENGRWFKSRKSMDDSLDFLGWYTDRIHRELGISKWDPWHLYMAYHEGIGGYRSGHWRHDRHLLQTADAVDRLARDCGAADSGNRGRFPGIFPGTCSTRDRRMLLRGVASRPSLPRNVRLLIGTRAARSFGQGAMVAAFALYLHALGWAGATIGAVLMGALLAGSVLTLVVGPLSDRGHRRRFLLGYELLQIAVALVAMATTQPWLLTAAAVLGGFGRGANGAAGPFSPVEQAWLSHELPMARRGRVFSFNTAVGFFGMAGGALLAALPPWLSGHAMQPADYRLLFALPLLGSLVSLGLLLATREIALPGSGAGTGAAPAGQLAVRRRENDLLRRLVLVNALNGFGVGMVGPLVAYWFALKFHHGLAAIGPGMALGFLLGAAGSLLAGRLAVRAGVVRSVVLMRATGIVLLLLMPLAPWFWLAMLLYALRGAFNRGTAGVRQALATGLTGDGRRGLASSLQSISMQVPRAAGPVLAGALFHAGYLTLPFVIGAAFQCAYVVLYARFFGAHEAARAETG</sequence>
<evidence type="ECO:0000259" key="13">
    <source>
        <dbReference type="PROSITE" id="PS50850"/>
    </source>
</evidence>
<dbReference type="PANTHER" id="PTHR47234">
    <property type="match status" value="1"/>
</dbReference>
<dbReference type="SUPFAM" id="SSF53474">
    <property type="entry name" value="alpha/beta-Hydrolases"/>
    <property type="match status" value="1"/>
</dbReference>
<keyword evidence="5" id="KW-0146">Chitin degradation</keyword>
<evidence type="ECO:0000313" key="15">
    <source>
        <dbReference type="Proteomes" id="UP000250235"/>
    </source>
</evidence>
<feature type="transmembrane region" description="Helical" evidence="11">
    <location>
        <begin position="1733"/>
        <end position="1757"/>
    </location>
</feature>
<keyword evidence="5" id="KW-0624">Polysaccharide degradation</keyword>
<feature type="signal peptide" evidence="12">
    <location>
        <begin position="1"/>
        <end position="27"/>
    </location>
</feature>
<feature type="compositionally biased region" description="Low complexity" evidence="10">
    <location>
        <begin position="27"/>
        <end position="38"/>
    </location>
</feature>
<dbReference type="SUPFAM" id="SSF53955">
    <property type="entry name" value="Lysozyme-like"/>
    <property type="match status" value="1"/>
</dbReference>
<feature type="transmembrane region" description="Helical" evidence="11">
    <location>
        <begin position="1668"/>
        <end position="1685"/>
    </location>
</feature>
<dbReference type="Gene3D" id="3.40.50.1820">
    <property type="entry name" value="alpha/beta hydrolase"/>
    <property type="match status" value="1"/>
</dbReference>
<proteinExistence type="inferred from homology"/>
<keyword evidence="15" id="KW-1185">Reference proteome</keyword>
<dbReference type="CDD" id="cd01347">
    <property type="entry name" value="ligand_gated_channel"/>
    <property type="match status" value="1"/>
</dbReference>
<dbReference type="Pfam" id="PF07715">
    <property type="entry name" value="Plug"/>
    <property type="match status" value="1"/>
</dbReference>
<feature type="transmembrane region" description="Helical" evidence="11">
    <location>
        <begin position="1967"/>
        <end position="1989"/>
    </location>
</feature>
<dbReference type="OrthoDB" id="10059063at2759"/>
<dbReference type="InterPro" id="IPR037066">
    <property type="entry name" value="Plug_dom_sf"/>
</dbReference>
<feature type="transmembrane region" description="Helical" evidence="11">
    <location>
        <begin position="1893"/>
        <end position="1914"/>
    </location>
</feature>
<evidence type="ECO:0000256" key="8">
    <source>
        <dbReference type="ARBA" id="ARBA00023237"/>
    </source>
</evidence>
<evidence type="ECO:0000313" key="14">
    <source>
        <dbReference type="EMBL" id="KZV15400.1"/>
    </source>
</evidence>
<protein>
    <recommendedName>
        <fullName evidence="13">Major facilitator superfamily (MFS) profile domain-containing protein</fullName>
    </recommendedName>
</protein>
<evidence type="ECO:0000256" key="10">
    <source>
        <dbReference type="SAM" id="MobiDB-lite"/>
    </source>
</evidence>
<evidence type="ECO:0000256" key="7">
    <source>
        <dbReference type="ARBA" id="ARBA00023136"/>
    </source>
</evidence>
<dbReference type="GO" id="GO:0022857">
    <property type="term" value="F:transmembrane transporter activity"/>
    <property type="evidence" value="ECO:0007669"/>
    <property type="project" value="InterPro"/>
</dbReference>
<dbReference type="InterPro" id="IPR020846">
    <property type="entry name" value="MFS_dom"/>
</dbReference>
<evidence type="ECO:0000256" key="1">
    <source>
        <dbReference type="ARBA" id="ARBA00003102"/>
    </source>
</evidence>
<feature type="transmembrane region" description="Helical" evidence="11">
    <location>
        <begin position="1769"/>
        <end position="1787"/>
    </location>
</feature>
<feature type="compositionally biased region" description="Polar residues" evidence="10">
    <location>
        <begin position="56"/>
        <end position="73"/>
    </location>
</feature>
<evidence type="ECO:0000256" key="3">
    <source>
        <dbReference type="ARBA" id="ARBA00022448"/>
    </source>
</evidence>
<feature type="transmembrane region" description="Helical" evidence="11">
    <location>
        <begin position="1850"/>
        <end position="1872"/>
    </location>
</feature>
<dbReference type="PROSITE" id="PS52016">
    <property type="entry name" value="TONB_DEPENDENT_REC_3"/>
    <property type="match status" value="1"/>
</dbReference>
<comment type="function">
    <text evidence="1">Defense against chitin-containing fungal pathogens.</text>
</comment>
<dbReference type="Pfam" id="PF07676">
    <property type="entry name" value="PD40"/>
    <property type="match status" value="1"/>
</dbReference>
<gene>
    <name evidence="14" type="ORF">F511_19580</name>
</gene>
<keyword evidence="6" id="KW-0798">TonB box</keyword>
<dbReference type="Gene3D" id="1.20.1250.20">
    <property type="entry name" value="MFS general substrate transporter like domains"/>
    <property type="match status" value="1"/>
</dbReference>
<keyword evidence="12" id="KW-0732">Signal</keyword>
<dbReference type="SUPFAM" id="SSF103473">
    <property type="entry name" value="MFS general substrate transporter"/>
    <property type="match status" value="1"/>
</dbReference>
<dbReference type="GO" id="GO:0006032">
    <property type="term" value="P:chitin catabolic process"/>
    <property type="evidence" value="ECO:0007669"/>
    <property type="project" value="UniProtKB-KW"/>
</dbReference>
<dbReference type="Gene3D" id="2.120.10.30">
    <property type="entry name" value="TolB, C-terminal domain"/>
    <property type="match status" value="1"/>
</dbReference>
<dbReference type="InterPro" id="IPR039426">
    <property type="entry name" value="TonB-dep_rcpt-like"/>
</dbReference>
<dbReference type="NCBIfam" id="NF033523">
    <property type="entry name" value="lasso_peptidase"/>
    <property type="match status" value="1"/>
</dbReference>
<evidence type="ECO:0000256" key="9">
    <source>
        <dbReference type="ARBA" id="ARBA00044504"/>
    </source>
</evidence>
<dbReference type="InterPro" id="IPR045795">
    <property type="entry name" value="SLT_4"/>
</dbReference>
<feature type="domain" description="Major facilitator superfamily (MFS) profile" evidence="13">
    <location>
        <begin position="1602"/>
        <end position="1996"/>
    </location>
</feature>
<organism evidence="14 15">
    <name type="scientific">Dorcoceras hygrometricum</name>
    <dbReference type="NCBI Taxonomy" id="472368"/>
    <lineage>
        <taxon>Eukaryota</taxon>
        <taxon>Viridiplantae</taxon>
        <taxon>Streptophyta</taxon>
        <taxon>Embryophyta</taxon>
        <taxon>Tracheophyta</taxon>
        <taxon>Spermatophyta</taxon>
        <taxon>Magnoliopsida</taxon>
        <taxon>eudicotyledons</taxon>
        <taxon>Gunneridae</taxon>
        <taxon>Pentapetalae</taxon>
        <taxon>asterids</taxon>
        <taxon>lamiids</taxon>
        <taxon>Lamiales</taxon>
        <taxon>Gesneriaceae</taxon>
        <taxon>Didymocarpoideae</taxon>
        <taxon>Trichosporeae</taxon>
        <taxon>Loxocarpinae</taxon>
        <taxon>Dorcoceras</taxon>
    </lineage>
</organism>
<dbReference type="InterPro" id="IPR000531">
    <property type="entry name" value="Beta-barrel_TonB"/>
</dbReference>
<dbReference type="InterPro" id="IPR011042">
    <property type="entry name" value="6-blade_b-propeller_TolB-like"/>
</dbReference>
<dbReference type="InterPro" id="IPR012910">
    <property type="entry name" value="Plug_dom"/>
</dbReference>
<dbReference type="InterPro" id="IPR023346">
    <property type="entry name" value="Lysozyme-like_dom_sf"/>
</dbReference>
<dbReference type="InterPro" id="IPR029058">
    <property type="entry name" value="AB_hydrolase_fold"/>
</dbReference>
<dbReference type="Gene3D" id="2.40.170.20">
    <property type="entry name" value="TonB-dependent receptor, beta-barrel domain"/>
    <property type="match status" value="1"/>
</dbReference>
<feature type="transmembrane region" description="Helical" evidence="11">
    <location>
        <begin position="1691"/>
        <end position="1712"/>
    </location>
</feature>
<comment type="subcellular location">
    <subcellularLocation>
        <location evidence="2">Cell outer membrane</location>
        <topology evidence="2">Multi-pass membrane protein</topology>
    </subcellularLocation>
</comment>
<dbReference type="InterPro" id="IPR011701">
    <property type="entry name" value="MFS"/>
</dbReference>
<feature type="chain" id="PRO_5016403862" description="Major facilitator superfamily (MFS) profile domain-containing protein" evidence="12">
    <location>
        <begin position="28"/>
        <end position="2003"/>
    </location>
</feature>
<reference evidence="14 15" key="1">
    <citation type="journal article" date="2015" name="Proc. Natl. Acad. Sci. U.S.A.">
        <title>The resurrection genome of Boea hygrometrica: A blueprint for survival of dehydration.</title>
        <authorList>
            <person name="Xiao L."/>
            <person name="Yang G."/>
            <person name="Zhang L."/>
            <person name="Yang X."/>
            <person name="Zhao S."/>
            <person name="Ji Z."/>
            <person name="Zhou Q."/>
            <person name="Hu M."/>
            <person name="Wang Y."/>
            <person name="Chen M."/>
            <person name="Xu Y."/>
            <person name="Jin H."/>
            <person name="Xiao X."/>
            <person name="Hu G."/>
            <person name="Bao F."/>
            <person name="Hu Y."/>
            <person name="Wan P."/>
            <person name="Li L."/>
            <person name="Deng X."/>
            <person name="Kuang T."/>
            <person name="Xiang C."/>
            <person name="Zhu J.K."/>
            <person name="Oliver M.J."/>
            <person name="He Y."/>
        </authorList>
    </citation>
    <scope>NUCLEOTIDE SEQUENCE [LARGE SCALE GENOMIC DNA]</scope>
    <source>
        <strain evidence="15">cv. XS01</strain>
    </source>
</reference>
<evidence type="ECO:0000256" key="5">
    <source>
        <dbReference type="ARBA" id="ARBA00023024"/>
    </source>
</evidence>
<keyword evidence="3" id="KW-0813">Transport</keyword>
<dbReference type="Proteomes" id="UP000250235">
    <property type="component" value="Unassembled WGS sequence"/>
</dbReference>
<dbReference type="Gene3D" id="2.170.130.10">
    <property type="entry name" value="TonB-dependent receptor, plug domain"/>
    <property type="match status" value="1"/>
</dbReference>
<keyword evidence="8" id="KW-0998">Cell outer membrane</keyword>
<dbReference type="PROSITE" id="PS50850">
    <property type="entry name" value="MFS"/>
    <property type="match status" value="1"/>
</dbReference>
<feature type="transmembrane region" description="Helical" evidence="11">
    <location>
        <begin position="1821"/>
        <end position="1844"/>
    </location>
</feature>
<keyword evidence="5" id="KW-0119">Carbohydrate metabolism</keyword>
<evidence type="ECO:0000256" key="4">
    <source>
        <dbReference type="ARBA" id="ARBA00022692"/>
    </source>
</evidence>
<dbReference type="Pfam" id="PF07690">
    <property type="entry name" value="MFS_1"/>
    <property type="match status" value="2"/>
</dbReference>
<feature type="transmembrane region" description="Helical" evidence="11">
    <location>
        <begin position="1636"/>
        <end position="1656"/>
    </location>
</feature>
<accession>A0A2Z7A8V5</accession>
<dbReference type="Gene3D" id="1.10.530.10">
    <property type="match status" value="1"/>
</dbReference>
<dbReference type="InterPro" id="IPR011659">
    <property type="entry name" value="WD40"/>
</dbReference>
<name>A0A2Z7A8V5_9LAMI</name>
<evidence type="ECO:0000256" key="2">
    <source>
        <dbReference type="ARBA" id="ARBA00004571"/>
    </source>
</evidence>
<dbReference type="SUPFAM" id="SSF56935">
    <property type="entry name" value="Porins"/>
    <property type="match status" value="1"/>
</dbReference>
<dbReference type="Pfam" id="PF19489">
    <property type="entry name" value="SLT_4"/>
    <property type="match status" value="1"/>
</dbReference>
<keyword evidence="4 11" id="KW-0812">Transmembrane</keyword>
<feature type="region of interest" description="Disordered" evidence="10">
    <location>
        <begin position="27"/>
        <end position="84"/>
    </location>
</feature>
<dbReference type="EMBL" id="KV020100">
    <property type="protein sequence ID" value="KZV15400.1"/>
    <property type="molecule type" value="Genomic_DNA"/>
</dbReference>
<comment type="similarity">
    <text evidence="9">Belongs to the major facilitator superfamily. Phosphate:H(+) symporter (TC 2.A.1.9) family.</text>
</comment>
<evidence type="ECO:0000256" key="6">
    <source>
        <dbReference type="ARBA" id="ARBA00023077"/>
    </source>
</evidence>
<dbReference type="InterPro" id="IPR053536">
    <property type="entry name" value="Lasso_peptide_isopeptidase"/>
</dbReference>
<dbReference type="InterPro" id="IPR036259">
    <property type="entry name" value="MFS_trans_sf"/>
</dbReference>
<dbReference type="SUPFAM" id="SSF82171">
    <property type="entry name" value="DPP6 N-terminal domain-like"/>
    <property type="match status" value="1"/>
</dbReference>
<evidence type="ECO:0000256" key="11">
    <source>
        <dbReference type="SAM" id="Phobius"/>
    </source>
</evidence>
<keyword evidence="7 11" id="KW-0472">Membrane</keyword>
<evidence type="ECO:0000256" key="12">
    <source>
        <dbReference type="SAM" id="SignalP"/>
    </source>
</evidence>
<dbReference type="InterPro" id="IPR036942">
    <property type="entry name" value="Beta-barrel_TonB_sf"/>
</dbReference>
<keyword evidence="11" id="KW-1133">Transmembrane helix</keyword>
<dbReference type="Pfam" id="PF00593">
    <property type="entry name" value="TonB_dep_Rec_b-barrel"/>
    <property type="match status" value="1"/>
</dbReference>